<dbReference type="EMBL" id="CP036434">
    <property type="protein sequence ID" value="QDV09215.1"/>
    <property type="molecule type" value="Genomic_DNA"/>
</dbReference>
<dbReference type="PANTHER" id="PTHR21248">
    <property type="entry name" value="CARDIOLIPIN SYNTHASE"/>
    <property type="match status" value="1"/>
</dbReference>
<evidence type="ECO:0000313" key="3">
    <source>
        <dbReference type="EMBL" id="QDV09215.1"/>
    </source>
</evidence>
<evidence type="ECO:0000259" key="2">
    <source>
        <dbReference type="PROSITE" id="PS50035"/>
    </source>
</evidence>
<evidence type="ECO:0000313" key="4">
    <source>
        <dbReference type="Proteomes" id="UP000320390"/>
    </source>
</evidence>
<name>A0A518EYP9_9BACT</name>
<dbReference type="GO" id="GO:0008808">
    <property type="term" value="F:cardiolipin synthase activity"/>
    <property type="evidence" value="ECO:0007669"/>
    <property type="project" value="TreeGrafter"/>
</dbReference>
<keyword evidence="1" id="KW-0812">Transmembrane</keyword>
<feature type="transmembrane region" description="Helical" evidence="1">
    <location>
        <begin position="16"/>
        <end position="35"/>
    </location>
</feature>
<reference evidence="3 4" key="1">
    <citation type="submission" date="2019-02" db="EMBL/GenBank/DDBJ databases">
        <title>Deep-cultivation of Planctomycetes and their phenomic and genomic characterization uncovers novel biology.</title>
        <authorList>
            <person name="Wiegand S."/>
            <person name="Jogler M."/>
            <person name="Boedeker C."/>
            <person name="Pinto D."/>
            <person name="Vollmers J."/>
            <person name="Rivas-Marin E."/>
            <person name="Kohn T."/>
            <person name="Peeters S.H."/>
            <person name="Heuer A."/>
            <person name="Rast P."/>
            <person name="Oberbeckmann S."/>
            <person name="Bunk B."/>
            <person name="Jeske O."/>
            <person name="Meyerdierks A."/>
            <person name="Storesund J.E."/>
            <person name="Kallscheuer N."/>
            <person name="Luecker S."/>
            <person name="Lage O.M."/>
            <person name="Pohl T."/>
            <person name="Merkel B.J."/>
            <person name="Hornburger P."/>
            <person name="Mueller R.-W."/>
            <person name="Bruemmer F."/>
            <person name="Labrenz M."/>
            <person name="Spormann A.M."/>
            <person name="Op den Camp H."/>
            <person name="Overmann J."/>
            <person name="Amann R."/>
            <person name="Jetten M.S.M."/>
            <person name="Mascher T."/>
            <person name="Medema M.H."/>
            <person name="Devos D.P."/>
            <person name="Kaster A.-K."/>
            <person name="Ovreas L."/>
            <person name="Rohde M."/>
            <person name="Galperin M.Y."/>
            <person name="Jogler C."/>
        </authorList>
    </citation>
    <scope>NUCLEOTIDE SEQUENCE [LARGE SCALE GENOMIC DNA]</scope>
    <source>
        <strain evidence="3 4">Poly30</strain>
    </source>
</reference>
<dbReference type="PROSITE" id="PS50035">
    <property type="entry name" value="PLD"/>
    <property type="match status" value="2"/>
</dbReference>
<accession>A0A518EYP9</accession>
<feature type="transmembrane region" description="Helical" evidence="1">
    <location>
        <begin position="44"/>
        <end position="64"/>
    </location>
</feature>
<dbReference type="GO" id="GO:0005886">
    <property type="term" value="C:plasma membrane"/>
    <property type="evidence" value="ECO:0007669"/>
    <property type="project" value="UniProtKB-SubCell"/>
</dbReference>
<proteinExistence type="predicted"/>
<dbReference type="InterPro" id="IPR025202">
    <property type="entry name" value="PLD-like_dom"/>
</dbReference>
<keyword evidence="1" id="KW-0472">Membrane</keyword>
<keyword evidence="3" id="KW-0808">Transferase</keyword>
<dbReference type="SUPFAM" id="SSF56024">
    <property type="entry name" value="Phospholipase D/nuclease"/>
    <property type="match status" value="2"/>
</dbReference>
<feature type="domain" description="PLD phosphodiesterase" evidence="2">
    <location>
        <begin position="420"/>
        <end position="447"/>
    </location>
</feature>
<dbReference type="AlphaFoldDB" id="A0A518EYP9"/>
<dbReference type="SMART" id="SM00155">
    <property type="entry name" value="PLDc"/>
    <property type="match status" value="2"/>
</dbReference>
<dbReference type="InterPro" id="IPR001736">
    <property type="entry name" value="PLipase_D/transphosphatidylase"/>
</dbReference>
<sequence>MLYDALTSRLHFAPDYVWTALFVAWIIGSTLFLLLRRRRPATTLAWIFAFWALPIVSGLVYFLFGPRRLDSQSGLRQRARRLSATVAPRPAEALPEEFLAATTFADVARVSRALGDVDPEPRRASSFAIYRDGEEAYPEIERAFREARKTINLQYYIWQPDKIGTHFRDLLAQRARDGIEVRLVVDTLGAKNCAGDFWNPMIDAGAEVRKFNPPHPLKPQPGKTNFRTHKKIAVIDGTIAFTGGINVNDEDTAHGGRPWRDTHVRLEGAPSLDLQTIFLDDWLYGLPVKASARRPKGPGELAGEGGGPSLPEGVEDWFPEFEEGQGPWVQVVDSGPDESSHDIHMLMFTAITLARKRVWITTPYFVPDDSILTALTCAASRGVDVRLLLPAEGDSKVVEAAAETFTREIAERGARVWRYDPVMNHSKTMVVDDGLALVGTANMDNRSFRLNFELMLAIFDEGVTADLAALFEQDLEQSHRFEARDPGVRQRLIENAARILAPFL</sequence>
<dbReference type="CDD" id="cd09110">
    <property type="entry name" value="PLDc_CLS_1"/>
    <property type="match status" value="1"/>
</dbReference>
<keyword evidence="4" id="KW-1185">Reference proteome</keyword>
<dbReference type="Proteomes" id="UP000320390">
    <property type="component" value="Chromosome"/>
</dbReference>
<organism evidence="3 4">
    <name type="scientific">Saltatorellus ferox</name>
    <dbReference type="NCBI Taxonomy" id="2528018"/>
    <lineage>
        <taxon>Bacteria</taxon>
        <taxon>Pseudomonadati</taxon>
        <taxon>Planctomycetota</taxon>
        <taxon>Planctomycetia</taxon>
        <taxon>Planctomycetia incertae sedis</taxon>
        <taxon>Saltatorellus</taxon>
    </lineage>
</organism>
<feature type="domain" description="PLD phosphodiesterase" evidence="2">
    <location>
        <begin position="224"/>
        <end position="251"/>
    </location>
</feature>
<protein>
    <submittedName>
        <fullName evidence="3">Major cardiolipin synthase ClsA</fullName>
        <ecNumber evidence="3">2.7.8.-</ecNumber>
    </submittedName>
</protein>
<dbReference type="PANTHER" id="PTHR21248:SF22">
    <property type="entry name" value="PHOSPHOLIPASE D"/>
    <property type="match status" value="1"/>
</dbReference>
<evidence type="ECO:0000256" key="1">
    <source>
        <dbReference type="SAM" id="Phobius"/>
    </source>
</evidence>
<dbReference type="EC" id="2.7.8.-" evidence="3"/>
<dbReference type="GO" id="GO:0032049">
    <property type="term" value="P:cardiolipin biosynthetic process"/>
    <property type="evidence" value="ECO:0007669"/>
    <property type="project" value="UniProtKB-ARBA"/>
</dbReference>
<dbReference type="RefSeq" id="WP_419190557.1">
    <property type="nucleotide sequence ID" value="NZ_CP036434.1"/>
</dbReference>
<dbReference type="Pfam" id="PF13091">
    <property type="entry name" value="PLDc_2"/>
    <property type="match status" value="2"/>
</dbReference>
<keyword evidence="1" id="KW-1133">Transmembrane helix</keyword>
<dbReference type="Gene3D" id="3.30.870.10">
    <property type="entry name" value="Endonuclease Chain A"/>
    <property type="match status" value="2"/>
</dbReference>
<gene>
    <name evidence="3" type="primary">clsA</name>
    <name evidence="3" type="ORF">Poly30_47720</name>
</gene>
<dbReference type="CDD" id="cd09112">
    <property type="entry name" value="PLDc_CLS_2"/>
    <property type="match status" value="1"/>
</dbReference>